<comment type="caution">
    <text evidence="1">The sequence shown here is derived from an EMBL/GenBank/DDBJ whole genome shotgun (WGS) entry which is preliminary data.</text>
</comment>
<protein>
    <submittedName>
        <fullName evidence="1">Uncharacterized protein</fullName>
    </submittedName>
</protein>
<accession>A0A1F4VSI4</accession>
<name>A0A1F4VSI4_UNCKA</name>
<organism evidence="1 2">
    <name type="scientific">candidate division WWE3 bacterium RIFCSPLOWO2_01_FULL_42_11</name>
    <dbReference type="NCBI Taxonomy" id="1802627"/>
    <lineage>
        <taxon>Bacteria</taxon>
        <taxon>Katanobacteria</taxon>
    </lineage>
</organism>
<dbReference type="EMBL" id="MEVK01000008">
    <property type="protein sequence ID" value="OGC59753.1"/>
    <property type="molecule type" value="Genomic_DNA"/>
</dbReference>
<dbReference type="STRING" id="1802627.A3A70_01085"/>
<evidence type="ECO:0000313" key="2">
    <source>
        <dbReference type="Proteomes" id="UP000178964"/>
    </source>
</evidence>
<reference evidence="1 2" key="1">
    <citation type="journal article" date="2016" name="Nat. Commun.">
        <title>Thousands of microbial genomes shed light on interconnected biogeochemical processes in an aquifer system.</title>
        <authorList>
            <person name="Anantharaman K."/>
            <person name="Brown C.T."/>
            <person name="Hug L.A."/>
            <person name="Sharon I."/>
            <person name="Castelle C.J."/>
            <person name="Probst A.J."/>
            <person name="Thomas B.C."/>
            <person name="Singh A."/>
            <person name="Wilkins M.J."/>
            <person name="Karaoz U."/>
            <person name="Brodie E.L."/>
            <person name="Williams K.H."/>
            <person name="Hubbard S.S."/>
            <person name="Banfield J.F."/>
        </authorList>
    </citation>
    <scope>NUCLEOTIDE SEQUENCE [LARGE SCALE GENOMIC DNA]</scope>
</reference>
<dbReference type="AlphaFoldDB" id="A0A1F4VSI4"/>
<dbReference type="Proteomes" id="UP000178964">
    <property type="component" value="Unassembled WGS sequence"/>
</dbReference>
<gene>
    <name evidence="1" type="ORF">A3A70_01085</name>
</gene>
<evidence type="ECO:0000313" key="1">
    <source>
        <dbReference type="EMBL" id="OGC59753.1"/>
    </source>
</evidence>
<proteinExistence type="predicted"/>
<sequence length="124" mass="13915">MSWRGLFDPLLARLYLGEIKWHREKFCVESSLRPSGVGDDLKILTRDIAELCKFGPQSGLVSSYKSLYQTLSALNEILDLWVSANVANEELTARLHDATSDAQDEVLSLLQKVKHPSDSRLVKA</sequence>